<dbReference type="NCBIfam" id="TIGR02532">
    <property type="entry name" value="IV_pilin_GFxxxE"/>
    <property type="match status" value="1"/>
</dbReference>
<keyword evidence="4" id="KW-0488">Methylation</keyword>
<dbReference type="PIRSF" id="PIRSF029928">
    <property type="entry name" value="Late_competence_ComGC"/>
    <property type="match status" value="1"/>
</dbReference>
<organism evidence="11 12">
    <name type="scientific">Virgibacillus byunsanensis</name>
    <dbReference type="NCBI Taxonomy" id="570945"/>
    <lineage>
        <taxon>Bacteria</taxon>
        <taxon>Bacillati</taxon>
        <taxon>Bacillota</taxon>
        <taxon>Bacilli</taxon>
        <taxon>Bacillales</taxon>
        <taxon>Bacillaceae</taxon>
        <taxon>Virgibacillus</taxon>
    </lineage>
</organism>
<evidence type="ECO:0000256" key="10">
    <source>
        <dbReference type="PIRNR" id="PIRNR029928"/>
    </source>
</evidence>
<keyword evidence="12" id="KW-1185">Reference proteome</keyword>
<keyword evidence="10" id="KW-0813">Transport</keyword>
<keyword evidence="3 10" id="KW-1003">Cell membrane</keyword>
<dbReference type="NCBIfam" id="NF040999">
    <property type="entry name" value="pilin_ComGC"/>
    <property type="match status" value="1"/>
</dbReference>
<keyword evidence="8 10" id="KW-0178">Competence</keyword>
<comment type="caution">
    <text evidence="11">The sequence shown here is derived from an EMBL/GenBank/DDBJ whole genome shotgun (WGS) entry which is preliminary data.</text>
</comment>
<evidence type="ECO:0000256" key="3">
    <source>
        <dbReference type="ARBA" id="ARBA00022475"/>
    </source>
</evidence>
<proteinExistence type="inferred from homology"/>
<keyword evidence="5 10" id="KW-0812">Transmembrane</keyword>
<evidence type="ECO:0000256" key="1">
    <source>
        <dbReference type="ARBA" id="ARBA00004162"/>
    </source>
</evidence>
<dbReference type="Proteomes" id="UP001597040">
    <property type="component" value="Unassembled WGS sequence"/>
</dbReference>
<evidence type="ECO:0000256" key="6">
    <source>
        <dbReference type="ARBA" id="ARBA00022989"/>
    </source>
</evidence>
<dbReference type="PRINTS" id="PR00813">
    <property type="entry name" value="BCTERIALGSPG"/>
</dbReference>
<protein>
    <recommendedName>
        <fullName evidence="10">ComG operon protein 3</fullName>
    </recommendedName>
</protein>
<comment type="subcellular location">
    <subcellularLocation>
        <location evidence="1">Cell membrane</location>
        <topology evidence="1">Single-pass membrane protein</topology>
    </subcellularLocation>
    <subcellularLocation>
        <location evidence="2">Cell surface</location>
    </subcellularLocation>
</comment>
<evidence type="ECO:0000256" key="2">
    <source>
        <dbReference type="ARBA" id="ARBA00004241"/>
    </source>
</evidence>
<comment type="function">
    <text evidence="10">Required for transformation and DNA binding.</text>
</comment>
<dbReference type="RefSeq" id="WP_390361480.1">
    <property type="nucleotide sequence ID" value="NZ_JBHTKJ010000021.1"/>
</dbReference>
<evidence type="ECO:0000256" key="9">
    <source>
        <dbReference type="ARBA" id="ARBA00043982"/>
    </source>
</evidence>
<keyword evidence="6 10" id="KW-1133">Transmembrane helix</keyword>
<comment type="similarity">
    <text evidence="9 10">Belongs to the ComGC family.</text>
</comment>
<dbReference type="InterPro" id="IPR012902">
    <property type="entry name" value="N_methyl_site"/>
</dbReference>
<gene>
    <name evidence="11" type="primary">comGC</name>
    <name evidence="11" type="ORF">ACFQ3N_08695</name>
</gene>
<evidence type="ECO:0000313" key="11">
    <source>
        <dbReference type="EMBL" id="MFD1038473.1"/>
    </source>
</evidence>
<comment type="subunit">
    <text evidence="10">Homodimer.</text>
</comment>
<dbReference type="EMBL" id="JBHTKJ010000021">
    <property type="protein sequence ID" value="MFD1038473.1"/>
    <property type="molecule type" value="Genomic_DNA"/>
</dbReference>
<dbReference type="PROSITE" id="PS00409">
    <property type="entry name" value="PROKAR_NTER_METHYL"/>
    <property type="match status" value="1"/>
</dbReference>
<dbReference type="SUPFAM" id="SSF54523">
    <property type="entry name" value="Pili subunits"/>
    <property type="match status" value="1"/>
</dbReference>
<name>A0ABW3LKX8_9BACI</name>
<sequence length="108" mass="11905">MIYKNEKGFTLIEMLIVLMIISVLIILIVPNLSTKSEEVYEKGCKALIAVVQAQTDAYFLENSSYPETLDNLVSNNYITIEQKTCPNGDTLKIDGGTIVVDTEVSSPS</sequence>
<dbReference type="InterPro" id="IPR016940">
    <property type="entry name" value="ComGC"/>
</dbReference>
<accession>A0ABW3LKX8</accession>
<evidence type="ECO:0000256" key="5">
    <source>
        <dbReference type="ARBA" id="ARBA00022692"/>
    </source>
</evidence>
<dbReference type="InterPro" id="IPR045584">
    <property type="entry name" value="Pilin-like"/>
</dbReference>
<reference evidence="12" key="1">
    <citation type="journal article" date="2019" name="Int. J. Syst. Evol. Microbiol.">
        <title>The Global Catalogue of Microorganisms (GCM) 10K type strain sequencing project: providing services to taxonomists for standard genome sequencing and annotation.</title>
        <authorList>
            <consortium name="The Broad Institute Genomics Platform"/>
            <consortium name="The Broad Institute Genome Sequencing Center for Infectious Disease"/>
            <person name="Wu L."/>
            <person name="Ma J."/>
        </authorList>
    </citation>
    <scope>NUCLEOTIDE SEQUENCE [LARGE SCALE GENOMIC DNA]</scope>
    <source>
        <strain evidence="12">CCUG 56754</strain>
    </source>
</reference>
<evidence type="ECO:0000256" key="4">
    <source>
        <dbReference type="ARBA" id="ARBA00022481"/>
    </source>
</evidence>
<feature type="transmembrane region" description="Helical" evidence="10">
    <location>
        <begin position="12"/>
        <end position="32"/>
    </location>
</feature>
<keyword evidence="7 10" id="KW-0472">Membrane</keyword>
<dbReference type="Pfam" id="PF07963">
    <property type="entry name" value="N_methyl"/>
    <property type="match status" value="1"/>
</dbReference>
<evidence type="ECO:0000256" key="8">
    <source>
        <dbReference type="ARBA" id="ARBA00023287"/>
    </source>
</evidence>
<evidence type="ECO:0000256" key="7">
    <source>
        <dbReference type="ARBA" id="ARBA00023136"/>
    </source>
</evidence>
<dbReference type="InterPro" id="IPR000983">
    <property type="entry name" value="Bac_GSPG_pilin"/>
</dbReference>
<dbReference type="Gene3D" id="3.30.700.10">
    <property type="entry name" value="Glycoprotein, Type 4 Pilin"/>
    <property type="match status" value="1"/>
</dbReference>
<evidence type="ECO:0000313" key="12">
    <source>
        <dbReference type="Proteomes" id="UP001597040"/>
    </source>
</evidence>